<evidence type="ECO:0000256" key="1">
    <source>
        <dbReference type="SAM" id="MobiDB-lite"/>
    </source>
</evidence>
<keyword evidence="3" id="KW-1185">Reference proteome</keyword>
<dbReference type="InParanoid" id="A0A5J5F772"/>
<protein>
    <submittedName>
        <fullName evidence="2">Uncharacterized protein</fullName>
    </submittedName>
</protein>
<reference evidence="2 3" key="1">
    <citation type="submission" date="2019-09" db="EMBL/GenBank/DDBJ databases">
        <title>Draft genome of the ectomycorrhizal ascomycete Sphaerosporella brunnea.</title>
        <authorList>
            <consortium name="DOE Joint Genome Institute"/>
            <person name="Benucci G.M."/>
            <person name="Marozzi G."/>
            <person name="Antonielli L."/>
            <person name="Sanchez S."/>
            <person name="Marco P."/>
            <person name="Wang X."/>
            <person name="Falini L.B."/>
            <person name="Barry K."/>
            <person name="Haridas S."/>
            <person name="Lipzen A."/>
            <person name="Labutti K."/>
            <person name="Grigoriev I.V."/>
            <person name="Murat C."/>
            <person name="Martin F."/>
            <person name="Albertini E."/>
            <person name="Donnini D."/>
            <person name="Bonito G."/>
        </authorList>
    </citation>
    <scope>NUCLEOTIDE SEQUENCE [LARGE SCALE GENOMIC DNA]</scope>
    <source>
        <strain evidence="2 3">Sb_GMNB300</strain>
    </source>
</reference>
<dbReference type="EMBL" id="VXIS01000019">
    <property type="protein sequence ID" value="KAA8912915.1"/>
    <property type="molecule type" value="Genomic_DNA"/>
</dbReference>
<dbReference type="AlphaFoldDB" id="A0A5J5F772"/>
<sequence length="123" mass="13744">MPTIFSKLAIRAAAPRVILRIPSLGHVGHSSEETTDEATGYGNEGKEKPNVESGISEMKSLFKWAGGFVFALFGANYYFDTTMEAIDDQEGRLKGHMKAELNQLRLEIRNDRLQDQLNGKDRV</sequence>
<organism evidence="2 3">
    <name type="scientific">Sphaerosporella brunnea</name>
    <dbReference type="NCBI Taxonomy" id="1250544"/>
    <lineage>
        <taxon>Eukaryota</taxon>
        <taxon>Fungi</taxon>
        <taxon>Dikarya</taxon>
        <taxon>Ascomycota</taxon>
        <taxon>Pezizomycotina</taxon>
        <taxon>Pezizomycetes</taxon>
        <taxon>Pezizales</taxon>
        <taxon>Pyronemataceae</taxon>
        <taxon>Sphaerosporella</taxon>
    </lineage>
</organism>
<feature type="region of interest" description="Disordered" evidence="1">
    <location>
        <begin position="27"/>
        <end position="52"/>
    </location>
</feature>
<dbReference type="Proteomes" id="UP000326924">
    <property type="component" value="Unassembled WGS sequence"/>
</dbReference>
<name>A0A5J5F772_9PEZI</name>
<proteinExistence type="predicted"/>
<accession>A0A5J5F772</accession>
<dbReference type="OrthoDB" id="5449723at2759"/>
<evidence type="ECO:0000313" key="3">
    <source>
        <dbReference type="Proteomes" id="UP000326924"/>
    </source>
</evidence>
<evidence type="ECO:0000313" key="2">
    <source>
        <dbReference type="EMBL" id="KAA8912915.1"/>
    </source>
</evidence>
<comment type="caution">
    <text evidence="2">The sequence shown here is derived from an EMBL/GenBank/DDBJ whole genome shotgun (WGS) entry which is preliminary data.</text>
</comment>
<gene>
    <name evidence="2" type="ORF">FN846DRAFT_903270</name>
</gene>